<reference evidence="1 2" key="1">
    <citation type="submission" date="2019-08" db="EMBL/GenBank/DDBJ databases">
        <authorList>
            <person name="Herpell B J."/>
        </authorList>
    </citation>
    <scope>NUCLEOTIDE SEQUENCE [LARGE SCALE GENOMIC DNA]</scope>
    <source>
        <strain evidence="2">Msb3</strain>
    </source>
</reference>
<dbReference type="EMBL" id="LR699553">
    <property type="protein sequence ID" value="VVD27567.1"/>
    <property type="molecule type" value="Genomic_DNA"/>
</dbReference>
<organism evidence="1 2">
    <name type="scientific">Paraburkholderia dioscoreae</name>
    <dbReference type="NCBI Taxonomy" id="2604047"/>
    <lineage>
        <taxon>Bacteria</taxon>
        <taxon>Pseudomonadati</taxon>
        <taxon>Pseudomonadota</taxon>
        <taxon>Betaproteobacteria</taxon>
        <taxon>Burkholderiales</taxon>
        <taxon>Burkholderiaceae</taxon>
        <taxon>Paraburkholderia</taxon>
    </lineage>
</organism>
<accession>A0A5Q4Z602</accession>
<name>A0A5Q4Z602_9BURK</name>
<dbReference type="Proteomes" id="UP000325811">
    <property type="component" value="Chromosome I"/>
</dbReference>
<dbReference type="AlphaFoldDB" id="A0A5Q4Z602"/>
<keyword evidence="2" id="KW-1185">Reference proteome</keyword>
<gene>
    <name evidence="1" type="ORF">PDMSB3_1105</name>
</gene>
<proteinExistence type="predicted"/>
<dbReference type="KEGG" id="pdio:PDMSB3_1105"/>
<protein>
    <submittedName>
        <fullName evidence="1">Uncharacterized protein</fullName>
    </submittedName>
</protein>
<sequence length="79" mass="9399">MRSAPDTPFTLPIIAIVLTRYLYGRITDVSKTSGERRYEAVRIDPYRNCARWLHGGSQRAIQRHALRHRRRRHRLCAQR</sequence>
<evidence type="ECO:0000313" key="1">
    <source>
        <dbReference type="EMBL" id="VVD27567.1"/>
    </source>
</evidence>
<evidence type="ECO:0000313" key="2">
    <source>
        <dbReference type="Proteomes" id="UP000325811"/>
    </source>
</evidence>